<reference evidence="3" key="1">
    <citation type="submission" date="2022-11" db="UniProtKB">
        <authorList>
            <consortium name="WormBaseParasite"/>
        </authorList>
    </citation>
    <scope>IDENTIFICATION</scope>
</reference>
<keyword evidence="2" id="KW-1185">Reference proteome</keyword>
<accession>A0A914PSE9</accession>
<evidence type="ECO:0000256" key="1">
    <source>
        <dbReference type="SAM" id="MobiDB-lite"/>
    </source>
</evidence>
<organism evidence="2 3">
    <name type="scientific">Panagrolaimus davidi</name>
    <dbReference type="NCBI Taxonomy" id="227884"/>
    <lineage>
        <taxon>Eukaryota</taxon>
        <taxon>Metazoa</taxon>
        <taxon>Ecdysozoa</taxon>
        <taxon>Nematoda</taxon>
        <taxon>Chromadorea</taxon>
        <taxon>Rhabditida</taxon>
        <taxon>Tylenchina</taxon>
        <taxon>Panagrolaimomorpha</taxon>
        <taxon>Panagrolaimoidea</taxon>
        <taxon>Panagrolaimidae</taxon>
        <taxon>Panagrolaimus</taxon>
    </lineage>
</organism>
<dbReference type="AlphaFoldDB" id="A0A914PSE9"/>
<protein>
    <submittedName>
        <fullName evidence="3">Uncharacterized protein</fullName>
    </submittedName>
</protein>
<sequence length="197" mass="22074">MVINAVFCVYSEFFSTLELPGSSVSDNIDGRENPSHLNKPSKISNFSNLINDKTENEESKKPWKENSYSNTISGSTLSLHIAAYENSVETDSFNGSKNQDLQKGKFDSIKNEKQIFTAGTFVIENTFEFPRQENEGAKVPEVSKFKASQRLQNPNKASKKGFRTCEADTMDSEIMQFQVSQLLLNGAVYTASKKKKD</sequence>
<feature type="compositionally biased region" description="Polar residues" evidence="1">
    <location>
        <begin position="35"/>
        <end position="48"/>
    </location>
</feature>
<name>A0A914PSE9_9BILA</name>
<feature type="region of interest" description="Disordered" evidence="1">
    <location>
        <begin position="28"/>
        <end position="48"/>
    </location>
</feature>
<dbReference type="WBParaSite" id="PDA_v2.g21590.t1">
    <property type="protein sequence ID" value="PDA_v2.g21590.t1"/>
    <property type="gene ID" value="PDA_v2.g21590"/>
</dbReference>
<evidence type="ECO:0000313" key="3">
    <source>
        <dbReference type="WBParaSite" id="PDA_v2.g21590.t1"/>
    </source>
</evidence>
<evidence type="ECO:0000313" key="2">
    <source>
        <dbReference type="Proteomes" id="UP000887578"/>
    </source>
</evidence>
<proteinExistence type="predicted"/>
<dbReference type="Proteomes" id="UP000887578">
    <property type="component" value="Unplaced"/>
</dbReference>